<evidence type="ECO:0000313" key="9">
    <source>
        <dbReference type="EMBL" id="EGD32099.1"/>
    </source>
</evidence>
<evidence type="ECO:0000259" key="8">
    <source>
        <dbReference type="Pfam" id="PF08439"/>
    </source>
</evidence>
<dbReference type="RefSeq" id="WP_002906959.1">
    <property type="nucleotide sequence ID" value="NZ_GL872408.1"/>
</dbReference>
<feature type="domain" description="Oligopeptidase F N-terminal" evidence="8">
    <location>
        <begin position="112"/>
        <end position="181"/>
    </location>
</feature>
<dbReference type="PANTHER" id="PTHR11804:SF84">
    <property type="entry name" value="SACCHAROLYSIN"/>
    <property type="match status" value="1"/>
</dbReference>
<dbReference type="GO" id="GO:0006518">
    <property type="term" value="P:peptide metabolic process"/>
    <property type="evidence" value="ECO:0007669"/>
    <property type="project" value="TreeGrafter"/>
</dbReference>
<dbReference type="NCBIfam" id="TIGR00181">
    <property type="entry name" value="pepF"/>
    <property type="match status" value="1"/>
</dbReference>
<accession>F0I8R4</accession>
<dbReference type="InterPro" id="IPR013647">
    <property type="entry name" value="OligopepF_N_dom"/>
</dbReference>
<evidence type="ECO:0000256" key="3">
    <source>
        <dbReference type="ARBA" id="ARBA00022723"/>
    </source>
</evidence>
<reference evidence="9 10" key="1">
    <citation type="submission" date="2011-02" db="EMBL/GenBank/DDBJ databases">
        <authorList>
            <person name="Muzny D."/>
            <person name="Qin X."/>
            <person name="Deng J."/>
            <person name="Jiang H."/>
            <person name="Liu Y."/>
            <person name="Qu J."/>
            <person name="Song X.-Z."/>
            <person name="Zhang L."/>
            <person name="Thornton R."/>
            <person name="Coyle M."/>
            <person name="Francisco L."/>
            <person name="Jackson L."/>
            <person name="Javaid M."/>
            <person name="Korchina V."/>
            <person name="Kovar C."/>
            <person name="Mata R."/>
            <person name="Mathew T."/>
            <person name="Ngo R."/>
            <person name="Nguyen L."/>
            <person name="Nguyen N."/>
            <person name="Okwuonu G."/>
            <person name="Ongeri F."/>
            <person name="Pham C."/>
            <person name="Simmons D."/>
            <person name="Wilczek-Boney K."/>
            <person name="Hale W."/>
            <person name="Jakkamsetti A."/>
            <person name="Pham P."/>
            <person name="Ruth R."/>
            <person name="San Lucas F."/>
            <person name="Warren J."/>
            <person name="Zhang J."/>
            <person name="Zhao Z."/>
            <person name="Zhou C."/>
            <person name="Zhu D."/>
            <person name="Lee S."/>
            <person name="Bess C."/>
            <person name="Blankenburg K."/>
            <person name="Forbes L."/>
            <person name="Fu Q."/>
            <person name="Gubbala S."/>
            <person name="Hirani K."/>
            <person name="Jayaseelan J.C."/>
            <person name="Lara F."/>
            <person name="Munidasa M."/>
            <person name="Palculict T."/>
            <person name="Patil S."/>
            <person name="Pu L.-L."/>
            <person name="Saada N."/>
            <person name="Tang L."/>
            <person name="Weissenberger G."/>
            <person name="Zhu Y."/>
            <person name="Hemphill L."/>
            <person name="Shang Y."/>
            <person name="Youmans B."/>
            <person name="Ayvaz T."/>
            <person name="Ross M."/>
            <person name="Santibanez J."/>
            <person name="Aqrawi P."/>
            <person name="Gross S."/>
            <person name="Joshi V."/>
            <person name="Fowler G."/>
            <person name="Nazareth L."/>
            <person name="Reid J."/>
            <person name="Worley K."/>
            <person name="Petrosino J."/>
            <person name="Highlander S."/>
            <person name="Gibbs R."/>
        </authorList>
    </citation>
    <scope>NUCLEOTIDE SEQUENCE [LARGE SCALE GENOMIC DNA]</scope>
    <source>
        <strain evidence="9 10">SK115</strain>
    </source>
</reference>
<evidence type="ECO:0000256" key="5">
    <source>
        <dbReference type="ARBA" id="ARBA00022833"/>
    </source>
</evidence>
<dbReference type="Gene3D" id="1.10.1370.20">
    <property type="entry name" value="Oligoendopeptidase f, C-terminal domain"/>
    <property type="match status" value="1"/>
</dbReference>
<dbReference type="CDD" id="cd09608">
    <property type="entry name" value="M3B_PepF"/>
    <property type="match status" value="1"/>
</dbReference>
<gene>
    <name evidence="9" type="primary">pepB</name>
    <name evidence="9" type="ORF">HMPREF9382_1053</name>
</gene>
<keyword evidence="4 9" id="KW-0378">Hydrolase</keyword>
<dbReference type="InterPro" id="IPR001567">
    <property type="entry name" value="Pept_M3A_M3B_dom"/>
</dbReference>
<dbReference type="Pfam" id="PF08439">
    <property type="entry name" value="Peptidase_M3_N"/>
    <property type="match status" value="1"/>
</dbReference>
<keyword evidence="5" id="KW-0862">Zinc</keyword>
<dbReference type="Proteomes" id="UP000003351">
    <property type="component" value="Unassembled WGS sequence"/>
</dbReference>
<evidence type="ECO:0000256" key="6">
    <source>
        <dbReference type="ARBA" id="ARBA00023049"/>
    </source>
</evidence>
<dbReference type="Gene3D" id="1.20.140.70">
    <property type="entry name" value="Oligopeptidase f, N-terminal domain"/>
    <property type="match status" value="1"/>
</dbReference>
<evidence type="ECO:0000313" key="10">
    <source>
        <dbReference type="Proteomes" id="UP000003351"/>
    </source>
</evidence>
<dbReference type="PANTHER" id="PTHR11804">
    <property type="entry name" value="PROTEASE M3 THIMET OLIGOPEPTIDASE-RELATED"/>
    <property type="match status" value="1"/>
</dbReference>
<dbReference type="SUPFAM" id="SSF55486">
    <property type="entry name" value="Metalloproteases ('zincins'), catalytic domain"/>
    <property type="match status" value="1"/>
</dbReference>
<evidence type="ECO:0000259" key="7">
    <source>
        <dbReference type="Pfam" id="PF01432"/>
    </source>
</evidence>
<evidence type="ECO:0000256" key="4">
    <source>
        <dbReference type="ARBA" id="ARBA00022801"/>
    </source>
</evidence>
<comment type="cofactor">
    <cofactor evidence="1">
        <name>Zn(2+)</name>
        <dbReference type="ChEBI" id="CHEBI:29105"/>
    </cofactor>
</comment>
<keyword evidence="3" id="KW-0479">Metal-binding</keyword>
<dbReference type="InterPro" id="IPR045090">
    <property type="entry name" value="Pept_M3A_M3B"/>
</dbReference>
<dbReference type="GO" id="GO:0006508">
    <property type="term" value="P:proteolysis"/>
    <property type="evidence" value="ECO:0007669"/>
    <property type="project" value="UniProtKB-KW"/>
</dbReference>
<dbReference type="GO" id="GO:0046872">
    <property type="term" value="F:metal ion binding"/>
    <property type="evidence" value="ECO:0007669"/>
    <property type="project" value="UniProtKB-KW"/>
</dbReference>
<feature type="domain" description="Peptidase M3A/M3B catalytic" evidence="7">
    <location>
        <begin position="202"/>
        <end position="581"/>
    </location>
</feature>
<organism evidence="9 10">
    <name type="scientific">Streptococcus sanguinis SK115</name>
    <dbReference type="NCBI Taxonomy" id="888810"/>
    <lineage>
        <taxon>Bacteria</taxon>
        <taxon>Bacillati</taxon>
        <taxon>Bacillota</taxon>
        <taxon>Bacilli</taxon>
        <taxon>Lactobacillales</taxon>
        <taxon>Streptococcaceae</taxon>
        <taxon>Streptococcus</taxon>
    </lineage>
</organism>
<name>F0I8R4_STRSA</name>
<dbReference type="AlphaFoldDB" id="F0I8R4"/>
<keyword evidence="6" id="KW-0482">Metalloprotease</keyword>
<sequence>MAKQRNEIEEKYTWDLSTIFPTDEAFEAELAQVSEEVKKAASLAGHLLDSADSLLTTTEVQLDLMRRIEKLYSYAHMKNDQDTRVAKYQEYQAKGMTLYSDFGQSFAFYEPEFMAITEEQYQAFLAEQPALQQYQHYFDKLLKKKAHILTQREEELLAGAGEIFGAAGETFAILDNADIVFPMVHDEDGNEVQLSHGNYITLVESKNREVRKEAYEALYSVYEQYQHTYAKTLQTNVKVHNYNAKVRKFSSAREAALSADFIPESVYDSLVSAVNKHLPLLQRYIALRAKILGISDLKMYDMYTPLSETDYKFTYEEALAKSKEVLAILGEDYLSRVKKAFSERWIDVHENQGKRSGAYSGGSYDTNAFMLLNWQDTLDNLFTLVHETGHSMHSSYTRETQPYVYGDYSIFLAEIASTTNENILTEKLLEEVEDDATRFAILNHFLDGFRGTVFRQTQFAEFEHAIHKADQEGQVLTSEFLNELYADLNEKYYGLKKEDNPQIQYEWARIPHFYYDYYVFQYSTGFSAASALAEKIVHGSQEDKDKYLDYLKAGNSDYPLNVIKKAGVDMEKEDYLNAAFAVFERRLDEFEALVEKLGLA</sequence>
<evidence type="ECO:0000256" key="2">
    <source>
        <dbReference type="ARBA" id="ARBA00022670"/>
    </source>
</evidence>
<comment type="caution">
    <text evidence="9">The sequence shown here is derived from an EMBL/GenBank/DDBJ whole genome shotgun (WGS) entry which is preliminary data.</text>
</comment>
<dbReference type="GO" id="GO:0004222">
    <property type="term" value="F:metalloendopeptidase activity"/>
    <property type="evidence" value="ECO:0007669"/>
    <property type="project" value="InterPro"/>
</dbReference>
<keyword evidence="2" id="KW-0645">Protease</keyword>
<dbReference type="Pfam" id="PF01432">
    <property type="entry name" value="Peptidase_M3"/>
    <property type="match status" value="1"/>
</dbReference>
<dbReference type="EC" id="3.4.24.-" evidence="9"/>
<proteinExistence type="predicted"/>
<dbReference type="PATRIC" id="fig|888810.3.peg.1032"/>
<evidence type="ECO:0000256" key="1">
    <source>
        <dbReference type="ARBA" id="ARBA00001947"/>
    </source>
</evidence>
<protein>
    <submittedName>
        <fullName evidence="9">Oligoendopeptidase B</fullName>
        <ecNumber evidence="9">3.4.24.-</ecNumber>
    </submittedName>
</protein>
<dbReference type="HOGENOM" id="CLU_021290_2_0_9"/>
<dbReference type="InterPro" id="IPR042088">
    <property type="entry name" value="OligoPept_F_C"/>
</dbReference>
<dbReference type="EMBL" id="AEXW01000005">
    <property type="protein sequence ID" value="EGD32099.1"/>
    <property type="molecule type" value="Genomic_DNA"/>
</dbReference>
<dbReference type="Gene3D" id="1.10.287.830">
    <property type="entry name" value="putative peptidase helix hairpin domain like"/>
    <property type="match status" value="1"/>
</dbReference>
<dbReference type="InterPro" id="IPR004438">
    <property type="entry name" value="Peptidase_M3B"/>
</dbReference>
<dbReference type="MEROPS" id="M03.007"/>